<organism evidence="1">
    <name type="scientific">Phaeomonas parva</name>
    <dbReference type="NCBI Taxonomy" id="124430"/>
    <lineage>
        <taxon>Eukaryota</taxon>
        <taxon>Sar</taxon>
        <taxon>Stramenopiles</taxon>
        <taxon>Ochrophyta</taxon>
        <taxon>Pinguiophyceae</taxon>
        <taxon>Pinguiochrysidales</taxon>
        <taxon>Pinguiochrysidaceae</taxon>
        <taxon>Phaeomonas</taxon>
    </lineage>
</organism>
<reference evidence="1" key="1">
    <citation type="submission" date="2021-01" db="EMBL/GenBank/DDBJ databases">
        <authorList>
            <person name="Corre E."/>
            <person name="Pelletier E."/>
            <person name="Niang G."/>
            <person name="Scheremetjew M."/>
            <person name="Finn R."/>
            <person name="Kale V."/>
            <person name="Holt S."/>
            <person name="Cochrane G."/>
            <person name="Meng A."/>
            <person name="Brown T."/>
            <person name="Cohen L."/>
        </authorList>
    </citation>
    <scope>NUCLEOTIDE SEQUENCE</scope>
    <source>
        <strain evidence="1">CCMP2877</strain>
    </source>
</reference>
<protein>
    <submittedName>
        <fullName evidence="1">Uncharacterized protein</fullName>
    </submittedName>
</protein>
<evidence type="ECO:0000313" key="1">
    <source>
        <dbReference type="EMBL" id="CAD9270977.1"/>
    </source>
</evidence>
<accession>A0A7S1Y1E4</accession>
<dbReference type="EMBL" id="HBGJ01046739">
    <property type="protein sequence ID" value="CAD9270977.1"/>
    <property type="molecule type" value="Transcribed_RNA"/>
</dbReference>
<sequence>MPAAAAAAAPSADSMADSAPTVQAKMIDSLLDMSAEGSRFCWRITLDFAGKLFTKVSALRTSMSSASAEWSSLESNAKMCATVRLASSSGPPPVTLPRDFSVAAKSLQYV</sequence>
<name>A0A7S1Y1E4_9STRA</name>
<dbReference type="AlphaFoldDB" id="A0A7S1Y1E4"/>
<proteinExistence type="predicted"/>
<gene>
    <name evidence="1" type="ORF">PPAR1163_LOCUS29416</name>
</gene>